<evidence type="ECO:0000256" key="6">
    <source>
        <dbReference type="ARBA" id="ARBA00022741"/>
    </source>
</evidence>
<dbReference type="PROSITE" id="PS51383">
    <property type="entry name" value="YJEF_C_3"/>
    <property type="match status" value="1"/>
</dbReference>
<dbReference type="SUPFAM" id="SSF53613">
    <property type="entry name" value="Ribokinase-like"/>
    <property type="match status" value="1"/>
</dbReference>
<protein>
    <recommendedName>
        <fullName evidence="19">Bifunctional NAD(P)H-hydrate repair enzyme</fullName>
    </recommendedName>
    <alternativeName>
        <fullName evidence="19">Nicotinamide nucleotide repair protein</fullName>
    </alternativeName>
    <domain>
        <recommendedName>
            <fullName evidence="19">ADP-dependent (S)-NAD(P)H-hydrate dehydratase</fullName>
            <ecNumber evidence="19">4.2.1.136</ecNumber>
        </recommendedName>
        <alternativeName>
            <fullName evidence="19">ADP-dependent NAD(P)HX dehydratase</fullName>
        </alternativeName>
    </domain>
    <domain>
        <recommendedName>
            <fullName evidence="19">NAD(P)H-hydrate epimerase</fullName>
            <ecNumber evidence="19">5.1.99.6</ecNumber>
        </recommendedName>
    </domain>
</protein>
<evidence type="ECO:0000256" key="15">
    <source>
        <dbReference type="ARBA" id="ARBA00048238"/>
    </source>
</evidence>
<dbReference type="PANTHER" id="PTHR12592:SF0">
    <property type="entry name" value="ATP-DEPENDENT (S)-NAD(P)H-HYDRATE DEHYDRATASE"/>
    <property type="match status" value="1"/>
</dbReference>
<comment type="caution">
    <text evidence="22">The sequence shown here is derived from an EMBL/GenBank/DDBJ whole genome shotgun (WGS) entry which is preliminary data.</text>
</comment>
<dbReference type="InterPro" id="IPR000631">
    <property type="entry name" value="CARKD"/>
</dbReference>
<keyword evidence="7 17" id="KW-0067">ATP-binding</keyword>
<keyword evidence="23" id="KW-1185">Reference proteome</keyword>
<comment type="similarity">
    <text evidence="4 19">In the C-terminal section; belongs to the NnrD/CARKD family.</text>
</comment>
<evidence type="ECO:0000256" key="18">
    <source>
        <dbReference type="HAMAP-Rule" id="MF_01966"/>
    </source>
</evidence>
<dbReference type="InterPro" id="IPR017953">
    <property type="entry name" value="Carbohydrate_kinase_pred_CS"/>
</dbReference>
<dbReference type="Gene3D" id="3.40.1190.20">
    <property type="match status" value="1"/>
</dbReference>
<dbReference type="OrthoDB" id="9806925at2"/>
<feature type="binding site" evidence="18">
    <location>
        <position position="127"/>
    </location>
    <ligand>
        <name>K(+)</name>
        <dbReference type="ChEBI" id="CHEBI:29103"/>
    </ligand>
</feature>
<comment type="catalytic activity">
    <reaction evidence="16 17 19">
        <text>(6S)-NADPHX + ADP = AMP + phosphate + NADPH + H(+)</text>
        <dbReference type="Rhea" id="RHEA:32235"/>
        <dbReference type="ChEBI" id="CHEBI:15378"/>
        <dbReference type="ChEBI" id="CHEBI:43474"/>
        <dbReference type="ChEBI" id="CHEBI:57783"/>
        <dbReference type="ChEBI" id="CHEBI:64076"/>
        <dbReference type="ChEBI" id="CHEBI:456215"/>
        <dbReference type="ChEBI" id="CHEBI:456216"/>
        <dbReference type="EC" id="4.2.1.136"/>
    </reaction>
</comment>
<feature type="binding site" evidence="17">
    <location>
        <position position="330"/>
    </location>
    <ligand>
        <name>(6S)-NADPHX</name>
        <dbReference type="ChEBI" id="CHEBI:64076"/>
    </ligand>
</feature>
<evidence type="ECO:0000256" key="2">
    <source>
        <dbReference type="ARBA" id="ARBA00000909"/>
    </source>
</evidence>
<evidence type="ECO:0000256" key="9">
    <source>
        <dbReference type="ARBA" id="ARBA00022958"/>
    </source>
</evidence>
<dbReference type="EC" id="4.2.1.136" evidence="19"/>
<feature type="binding site" evidence="18">
    <location>
        <begin position="131"/>
        <end position="137"/>
    </location>
    <ligand>
        <name>(6S)-NADPHX</name>
        <dbReference type="ChEBI" id="CHEBI:64076"/>
    </ligand>
</feature>
<keyword evidence="6 17" id="KW-0547">Nucleotide-binding</keyword>
<dbReference type="GO" id="GO:0046872">
    <property type="term" value="F:metal ion binding"/>
    <property type="evidence" value="ECO:0007669"/>
    <property type="project" value="UniProtKB-UniRule"/>
</dbReference>
<feature type="binding site" evidence="17">
    <location>
        <position position="446"/>
    </location>
    <ligand>
        <name>AMP</name>
        <dbReference type="ChEBI" id="CHEBI:456215"/>
    </ligand>
</feature>
<feature type="binding site" evidence="17">
    <location>
        <position position="447"/>
    </location>
    <ligand>
        <name>(6S)-NADPHX</name>
        <dbReference type="ChEBI" id="CHEBI:64076"/>
    </ligand>
</feature>
<keyword evidence="8 17" id="KW-0521">NADP</keyword>
<evidence type="ECO:0000256" key="12">
    <source>
        <dbReference type="ARBA" id="ARBA00023239"/>
    </source>
</evidence>
<evidence type="ECO:0000259" key="21">
    <source>
        <dbReference type="PROSITE" id="PS51385"/>
    </source>
</evidence>
<evidence type="ECO:0000256" key="19">
    <source>
        <dbReference type="PIRNR" id="PIRNR017184"/>
    </source>
</evidence>
<comment type="similarity">
    <text evidence="17">Belongs to the NnrD/CARKD family.</text>
</comment>
<dbReference type="RefSeq" id="WP_110521604.1">
    <property type="nucleotide sequence ID" value="NZ_PDOF01000004.1"/>
</dbReference>
<dbReference type="GO" id="GO:0046496">
    <property type="term" value="P:nicotinamide nucleotide metabolic process"/>
    <property type="evidence" value="ECO:0007669"/>
    <property type="project" value="UniProtKB-UniRule"/>
</dbReference>
<feature type="binding site" evidence="17">
    <location>
        <begin position="417"/>
        <end position="421"/>
    </location>
    <ligand>
        <name>AMP</name>
        <dbReference type="ChEBI" id="CHEBI:456215"/>
    </ligand>
</feature>
<dbReference type="EC" id="5.1.99.6" evidence="19"/>
<comment type="cofactor">
    <cofactor evidence="18 19">
        <name>K(+)</name>
        <dbReference type="ChEBI" id="CHEBI:29103"/>
    </cofactor>
    <text evidence="18 19">Binds 1 potassium ion per subunit.</text>
</comment>
<dbReference type="PROSITE" id="PS01050">
    <property type="entry name" value="YJEF_C_2"/>
    <property type="match status" value="1"/>
</dbReference>
<evidence type="ECO:0000256" key="5">
    <source>
        <dbReference type="ARBA" id="ARBA00022723"/>
    </source>
</evidence>
<evidence type="ECO:0000256" key="11">
    <source>
        <dbReference type="ARBA" id="ARBA00023235"/>
    </source>
</evidence>
<sequence>MYVVTGERMRQIDRFTMDQVGISETTLMENAGTAAYLQIESIVTPESSIAVLIGAGNNGGDGFVIARRLKEAGFDTDVWIIPPLEKIRGTARVHMDIFIRSGHTFFQYEDSQAIFDRAISSSTYIIDTMLGTGVKGALKAPYDRIVEEVNCSRAEVIAVDLPSGLPAEENEPFEQAVKACRTIILQAPKETAFLYPYAEYYGEWTTADIGIPCKAFEACGARSRVRTENEVRASLPYRKADGHKGTYGKGLVIGGSEQMPGAVSLTTRAALRTGIGLVTAALPASITATVTGTATEATCLPLQSNQGEMISESLTGLDLSSYDGAAIGPGMGRSHPLSFSRIFSGFDGLVVIDADGLYHLAEELNAWRDGRGGPTVITPHPGEMARLTGKTIEDVEKNRFSLSRQFASEYKMTVVLKGAYTIVTTPDGRQWVNPTGNPGLAKGGSGDTLTGMILAAGLQTDDFLDGVLNAVYIHGLAADQLIHERDEASITASDVIEQLPFALASLR</sequence>
<evidence type="ECO:0000313" key="22">
    <source>
        <dbReference type="EMBL" id="PYZ95478.1"/>
    </source>
</evidence>
<dbReference type="PIRSF" id="PIRSF017184">
    <property type="entry name" value="Nnr"/>
    <property type="match status" value="1"/>
</dbReference>
<evidence type="ECO:0000256" key="10">
    <source>
        <dbReference type="ARBA" id="ARBA00023027"/>
    </source>
</evidence>
<dbReference type="HAMAP" id="MF_01966">
    <property type="entry name" value="NADHX_epimerase"/>
    <property type="match status" value="1"/>
</dbReference>
<organism evidence="22 23">
    <name type="scientific">Alteribacter lacisalsi</name>
    <dbReference type="NCBI Taxonomy" id="2045244"/>
    <lineage>
        <taxon>Bacteria</taxon>
        <taxon>Bacillati</taxon>
        <taxon>Bacillota</taxon>
        <taxon>Bacilli</taxon>
        <taxon>Bacillales</taxon>
        <taxon>Bacillaceae</taxon>
        <taxon>Alteribacter</taxon>
    </lineage>
</organism>
<dbReference type="GO" id="GO:0052855">
    <property type="term" value="F:ADP-dependent NAD(P)H-hydrate dehydratase activity"/>
    <property type="evidence" value="ECO:0007669"/>
    <property type="project" value="UniProtKB-UniRule"/>
</dbReference>
<proteinExistence type="inferred from homology"/>
<dbReference type="PROSITE" id="PS51385">
    <property type="entry name" value="YJEF_N"/>
    <property type="match status" value="1"/>
</dbReference>
<evidence type="ECO:0000256" key="4">
    <source>
        <dbReference type="ARBA" id="ARBA00009524"/>
    </source>
</evidence>
<comment type="function">
    <text evidence="17">Catalyzes the dehydration of the S-form of NAD(P)HX at the expense of ADP, which is converted to AMP. Together with NAD(P)HX epimerase, which catalyzes the epimerization of the S- and R-forms, the enzyme allows the repair of both epimers of NAD(P)HX, a damaged form of NAD(P)H that is a result of enzymatic or heat-dependent hydration.</text>
</comment>
<comment type="similarity">
    <text evidence="3 19">In the N-terminal section; belongs to the NnrE/AIBP family.</text>
</comment>
<name>A0A2W0HPH8_9BACI</name>
<evidence type="ECO:0000259" key="20">
    <source>
        <dbReference type="PROSITE" id="PS51383"/>
    </source>
</evidence>
<dbReference type="InterPro" id="IPR036652">
    <property type="entry name" value="YjeF_N_dom_sf"/>
</dbReference>
<dbReference type="EMBL" id="PDOF01000004">
    <property type="protein sequence ID" value="PYZ95478.1"/>
    <property type="molecule type" value="Genomic_DNA"/>
</dbReference>
<dbReference type="AlphaFoldDB" id="A0A2W0HPH8"/>
<dbReference type="InterPro" id="IPR004443">
    <property type="entry name" value="YjeF_N_dom"/>
</dbReference>
<comment type="similarity">
    <text evidence="18">Belongs to the NnrE/AIBP family.</text>
</comment>
<dbReference type="CDD" id="cd01171">
    <property type="entry name" value="YXKO-related"/>
    <property type="match status" value="1"/>
</dbReference>
<dbReference type="Proteomes" id="UP000248066">
    <property type="component" value="Unassembled WGS sequence"/>
</dbReference>
<evidence type="ECO:0000256" key="17">
    <source>
        <dbReference type="HAMAP-Rule" id="MF_01965"/>
    </source>
</evidence>
<comment type="function">
    <text evidence="18">Catalyzes the epimerization of the S- and R-forms of NAD(P)HX, a damaged form of NAD(P)H that is a result of enzymatic or heat-dependent hydration. This is a prerequisite for the S-specific NAD(P)H-hydrate dehydratase to allow the repair of both epimers of NAD(P)HX.</text>
</comment>
<dbReference type="Gene3D" id="3.40.50.10260">
    <property type="entry name" value="YjeF N-terminal domain"/>
    <property type="match status" value="1"/>
</dbReference>
<dbReference type="NCBIfam" id="TIGR00196">
    <property type="entry name" value="yjeF_cterm"/>
    <property type="match status" value="1"/>
</dbReference>
<feature type="binding site" evidence="18">
    <location>
        <position position="58"/>
    </location>
    <ligand>
        <name>K(+)</name>
        <dbReference type="ChEBI" id="CHEBI:29103"/>
    </ligand>
</feature>
<dbReference type="Pfam" id="PF01256">
    <property type="entry name" value="Carb_kinase"/>
    <property type="match status" value="1"/>
</dbReference>
<reference evidence="22 23" key="1">
    <citation type="submission" date="2017-10" db="EMBL/GenBank/DDBJ databases">
        <title>Bacillus sp. nov., a halophilic bacterium isolated from a Yangshapao Lake.</title>
        <authorList>
            <person name="Wang H."/>
        </authorList>
    </citation>
    <scope>NUCLEOTIDE SEQUENCE [LARGE SCALE GENOMIC DNA]</scope>
    <source>
        <strain evidence="22 23">YSP-3</strain>
    </source>
</reference>
<feature type="binding site" evidence="18">
    <location>
        <begin position="57"/>
        <end position="61"/>
    </location>
    <ligand>
        <name>(6S)-NADPHX</name>
        <dbReference type="ChEBI" id="CHEBI:64076"/>
    </ligand>
</feature>
<comment type="catalytic activity">
    <reaction evidence="1 18 19">
        <text>(6R)-NADHX = (6S)-NADHX</text>
        <dbReference type="Rhea" id="RHEA:32215"/>
        <dbReference type="ChEBI" id="CHEBI:64074"/>
        <dbReference type="ChEBI" id="CHEBI:64075"/>
        <dbReference type="EC" id="5.1.99.6"/>
    </reaction>
</comment>
<dbReference type="InterPro" id="IPR029056">
    <property type="entry name" value="Ribokinase-like"/>
</dbReference>
<feature type="binding site" evidence="17">
    <location>
        <position position="262"/>
    </location>
    <ligand>
        <name>(6S)-NADPHX</name>
        <dbReference type="ChEBI" id="CHEBI:64076"/>
    </ligand>
</feature>
<evidence type="ECO:0000256" key="16">
    <source>
        <dbReference type="ARBA" id="ARBA00049209"/>
    </source>
</evidence>
<evidence type="ECO:0000256" key="1">
    <source>
        <dbReference type="ARBA" id="ARBA00000013"/>
    </source>
</evidence>
<dbReference type="GO" id="GO:0052856">
    <property type="term" value="F:NAD(P)HX epimerase activity"/>
    <property type="evidence" value="ECO:0007669"/>
    <property type="project" value="UniProtKB-UniRule"/>
</dbReference>
<dbReference type="GO" id="GO:0005524">
    <property type="term" value="F:ATP binding"/>
    <property type="evidence" value="ECO:0007669"/>
    <property type="project" value="UniProtKB-UniRule"/>
</dbReference>
<gene>
    <name evidence="17" type="primary">nnrD</name>
    <name evidence="18" type="synonym">nnrE</name>
    <name evidence="22" type="ORF">CR205_18260</name>
</gene>
<evidence type="ECO:0000313" key="23">
    <source>
        <dbReference type="Proteomes" id="UP000248066"/>
    </source>
</evidence>
<comment type="cofactor">
    <cofactor evidence="17">
        <name>Mg(2+)</name>
        <dbReference type="ChEBI" id="CHEBI:18420"/>
    </cofactor>
</comment>
<keyword evidence="5 18" id="KW-0479">Metal-binding</keyword>
<dbReference type="NCBIfam" id="TIGR00197">
    <property type="entry name" value="yjeF_nterm"/>
    <property type="match status" value="1"/>
</dbReference>
<evidence type="ECO:0000256" key="7">
    <source>
        <dbReference type="ARBA" id="ARBA00022840"/>
    </source>
</evidence>
<keyword evidence="9 18" id="KW-0630">Potassium</keyword>
<evidence type="ECO:0000256" key="13">
    <source>
        <dbReference type="ARBA" id="ARBA00023268"/>
    </source>
</evidence>
<feature type="domain" description="YjeF N-terminal" evidence="21">
    <location>
        <begin position="9"/>
        <end position="217"/>
    </location>
</feature>
<feature type="domain" description="YjeF C-terminal" evidence="20">
    <location>
        <begin position="227"/>
        <end position="506"/>
    </location>
</feature>
<keyword evidence="12 17" id="KW-0456">Lyase</keyword>
<evidence type="ECO:0000256" key="3">
    <source>
        <dbReference type="ARBA" id="ARBA00006001"/>
    </source>
</evidence>
<feature type="binding site" evidence="18">
    <location>
        <position position="160"/>
    </location>
    <ligand>
        <name>(6S)-NADPHX</name>
        <dbReference type="ChEBI" id="CHEBI:64076"/>
    </ligand>
</feature>
<keyword evidence="11 18" id="KW-0413">Isomerase</keyword>
<comment type="subunit">
    <text evidence="17">Homotetramer.</text>
</comment>
<feature type="binding site" evidence="18">
    <location>
        <position position="142"/>
    </location>
    <ligand>
        <name>(6S)-NADPHX</name>
        <dbReference type="ChEBI" id="CHEBI:64076"/>
    </ligand>
</feature>
<feature type="binding site" evidence="17">
    <location>
        <position position="380"/>
    </location>
    <ligand>
        <name>(6S)-NADPHX</name>
        <dbReference type="ChEBI" id="CHEBI:64076"/>
    </ligand>
</feature>
<dbReference type="InterPro" id="IPR030677">
    <property type="entry name" value="Nnr"/>
</dbReference>
<dbReference type="GO" id="GO:0110051">
    <property type="term" value="P:metabolite repair"/>
    <property type="evidence" value="ECO:0007669"/>
    <property type="project" value="TreeGrafter"/>
</dbReference>
<evidence type="ECO:0000256" key="14">
    <source>
        <dbReference type="ARBA" id="ARBA00025153"/>
    </source>
</evidence>
<comment type="catalytic activity">
    <reaction evidence="15 17 19">
        <text>(6S)-NADHX + ADP = AMP + phosphate + NADH + H(+)</text>
        <dbReference type="Rhea" id="RHEA:32223"/>
        <dbReference type="ChEBI" id="CHEBI:15378"/>
        <dbReference type="ChEBI" id="CHEBI:43474"/>
        <dbReference type="ChEBI" id="CHEBI:57945"/>
        <dbReference type="ChEBI" id="CHEBI:64074"/>
        <dbReference type="ChEBI" id="CHEBI:456215"/>
        <dbReference type="ChEBI" id="CHEBI:456216"/>
        <dbReference type="EC" id="4.2.1.136"/>
    </reaction>
</comment>
<accession>A0A2W0HPH8</accession>
<dbReference type="HAMAP" id="MF_01965">
    <property type="entry name" value="NADHX_dehydratase"/>
    <property type="match status" value="1"/>
</dbReference>
<dbReference type="Pfam" id="PF03853">
    <property type="entry name" value="YjeF_N"/>
    <property type="match status" value="1"/>
</dbReference>
<comment type="catalytic activity">
    <reaction evidence="2 18 19">
        <text>(6R)-NADPHX = (6S)-NADPHX</text>
        <dbReference type="Rhea" id="RHEA:32227"/>
        <dbReference type="ChEBI" id="CHEBI:64076"/>
        <dbReference type="ChEBI" id="CHEBI:64077"/>
        <dbReference type="EC" id="5.1.99.6"/>
    </reaction>
</comment>
<dbReference type="PANTHER" id="PTHR12592">
    <property type="entry name" value="ATP-DEPENDENT (S)-NAD(P)H-HYDRATE DEHYDRATASE FAMILY MEMBER"/>
    <property type="match status" value="1"/>
</dbReference>
<feature type="binding site" evidence="18">
    <location>
        <position position="163"/>
    </location>
    <ligand>
        <name>K(+)</name>
        <dbReference type="ChEBI" id="CHEBI:29103"/>
    </ligand>
</feature>
<dbReference type="SUPFAM" id="SSF64153">
    <property type="entry name" value="YjeF N-terminal domain-like"/>
    <property type="match status" value="1"/>
</dbReference>
<keyword evidence="13" id="KW-0511">Multifunctional enzyme</keyword>
<comment type="function">
    <text evidence="14 19">Bifunctional enzyme that catalyzes the epimerization of the S- and R-forms of NAD(P)HX and the dehydration of the S-form of NAD(P)HX at the expense of ADP, which is converted to AMP. This allows the repair of both epimers of NAD(P)HX, a damaged form of NAD(P)H that is a result of enzymatic or heat-dependent hydration.</text>
</comment>
<evidence type="ECO:0000256" key="8">
    <source>
        <dbReference type="ARBA" id="ARBA00022857"/>
    </source>
</evidence>
<keyword evidence="10 17" id="KW-0520">NAD</keyword>